<keyword evidence="4" id="KW-0597">Phosphoprotein</keyword>
<keyword evidence="11" id="KW-1185">Reference proteome</keyword>
<feature type="domain" description="Histidine kinase" evidence="8">
    <location>
        <begin position="304"/>
        <end position="535"/>
    </location>
</feature>
<feature type="transmembrane region" description="Helical" evidence="7">
    <location>
        <begin position="12"/>
        <end position="35"/>
    </location>
</feature>
<evidence type="ECO:0000256" key="3">
    <source>
        <dbReference type="ARBA" id="ARBA00012438"/>
    </source>
</evidence>
<feature type="domain" description="HAMP" evidence="9">
    <location>
        <begin position="188"/>
        <end position="241"/>
    </location>
</feature>
<dbReference type="PROSITE" id="PS50109">
    <property type="entry name" value="HIS_KIN"/>
    <property type="match status" value="1"/>
</dbReference>
<proteinExistence type="predicted"/>
<comment type="caution">
    <text evidence="10">The sequence shown here is derived from an EMBL/GenBank/DDBJ whole genome shotgun (WGS) entry which is preliminary data.</text>
</comment>
<evidence type="ECO:0000259" key="8">
    <source>
        <dbReference type="PROSITE" id="PS50109"/>
    </source>
</evidence>
<keyword evidence="10" id="KW-0547">Nucleotide-binding</keyword>
<dbReference type="SUPFAM" id="SSF55874">
    <property type="entry name" value="ATPase domain of HSP90 chaperone/DNA topoisomerase II/histidine kinase"/>
    <property type="match status" value="1"/>
</dbReference>
<dbReference type="InterPro" id="IPR004358">
    <property type="entry name" value="Sig_transdc_His_kin-like_C"/>
</dbReference>
<sequence length="544" mass="61253">MTSPSNATSIKSAVILLVVGLSVLALVAMSGLMMVRYVNISKQNNQQDAASLTQVLAQVSGSYIIADNKSGMVDVLNQLERFGYVDHVHIYSFDYDKNLAIFATYNRPSTGAVEWIIREGNKVRPHNGNLSGLEFIAPIEENGRLGYVYLISREQNTLGLISEFLLPAMLVFVIIVALSLAFVMRLQGRFLRPIQDITQFATDMSLNKDTQQRAASGDFKETILLAEAFNRLLVRLEERRQTELNTEQEHKRLTSSLEEKVAKRTQALKDSNEELIKTLEQLHQFQRQLVEKEKLASLGDMVAGVAQEVNVPISNCLSACNLLDEKLSRLDDDFNTKQLRARNMERFLQDSQNCLQTIRHNLDRSAELISGFKQVAVNQTDENTRMFPLRKLIEELLITLRPRLKNTHHDVYIECDDKLQIESKAGPLNQILYNLLTNSLEHAFAHSDNGHIFIVVTESQHAISILYRDDGIGIPEHLGKRIFDPFVTTKRGNGRTGMGLHLVYNLVTQILGGTIQLVQDGQPGSEFVITFPVSRIEHNRLSAG</sequence>
<dbReference type="Pfam" id="PF02518">
    <property type="entry name" value="HATPase_c"/>
    <property type="match status" value="1"/>
</dbReference>
<dbReference type="CDD" id="cd00075">
    <property type="entry name" value="HATPase"/>
    <property type="match status" value="1"/>
</dbReference>
<dbReference type="InterPro" id="IPR036890">
    <property type="entry name" value="HATPase_C_sf"/>
</dbReference>
<reference evidence="11" key="1">
    <citation type="journal article" date="2019" name="Int. J. Syst. Evol. Microbiol.">
        <title>The Global Catalogue of Microorganisms (GCM) 10K type strain sequencing project: providing services to taxonomists for standard genome sequencing and annotation.</title>
        <authorList>
            <consortium name="The Broad Institute Genomics Platform"/>
            <consortium name="The Broad Institute Genome Sequencing Center for Infectious Disease"/>
            <person name="Wu L."/>
            <person name="Ma J."/>
        </authorList>
    </citation>
    <scope>NUCLEOTIDE SEQUENCE [LARGE SCALE GENOMIC DNA]</scope>
    <source>
        <strain evidence="11">CGMCC 1.16031</strain>
    </source>
</reference>
<evidence type="ECO:0000259" key="9">
    <source>
        <dbReference type="PROSITE" id="PS50885"/>
    </source>
</evidence>
<keyword evidence="5" id="KW-0808">Transferase</keyword>
<keyword evidence="7" id="KW-0472">Membrane</keyword>
<evidence type="ECO:0000256" key="4">
    <source>
        <dbReference type="ARBA" id="ARBA00022553"/>
    </source>
</evidence>
<evidence type="ECO:0000313" key="10">
    <source>
        <dbReference type="EMBL" id="MFC6441105.1"/>
    </source>
</evidence>
<dbReference type="InterPro" id="IPR005467">
    <property type="entry name" value="His_kinase_dom"/>
</dbReference>
<evidence type="ECO:0000256" key="7">
    <source>
        <dbReference type="SAM" id="Phobius"/>
    </source>
</evidence>
<dbReference type="Gene3D" id="3.30.565.10">
    <property type="entry name" value="Histidine kinase-like ATPase, C-terminal domain"/>
    <property type="match status" value="1"/>
</dbReference>
<evidence type="ECO:0000256" key="1">
    <source>
        <dbReference type="ARBA" id="ARBA00000085"/>
    </source>
</evidence>
<name>A0ABW1XMD2_9ALTE</name>
<gene>
    <name evidence="10" type="ORF">ACFP85_13215</name>
</gene>
<keyword evidence="7" id="KW-0812">Transmembrane</keyword>
<keyword evidence="10" id="KW-0067">ATP-binding</keyword>
<dbReference type="PROSITE" id="PS50885">
    <property type="entry name" value="HAMP"/>
    <property type="match status" value="1"/>
</dbReference>
<dbReference type="Gene3D" id="1.10.287.130">
    <property type="match status" value="1"/>
</dbReference>
<comment type="catalytic activity">
    <reaction evidence="1">
        <text>ATP + protein L-histidine = ADP + protein N-phospho-L-histidine.</text>
        <dbReference type="EC" id="2.7.13.3"/>
    </reaction>
</comment>
<dbReference type="PANTHER" id="PTHR43065:SF47">
    <property type="match status" value="1"/>
</dbReference>
<dbReference type="EMBL" id="JBHSUS010000001">
    <property type="protein sequence ID" value="MFC6441105.1"/>
    <property type="molecule type" value="Genomic_DNA"/>
</dbReference>
<dbReference type="PRINTS" id="PR00344">
    <property type="entry name" value="BCTRLSENSOR"/>
</dbReference>
<dbReference type="RefSeq" id="WP_131258557.1">
    <property type="nucleotide sequence ID" value="NZ_JBHSUS010000001.1"/>
</dbReference>
<dbReference type="Proteomes" id="UP001596364">
    <property type="component" value="Unassembled WGS sequence"/>
</dbReference>
<organism evidence="10 11">
    <name type="scientific">Pseudobowmanella zhangzhouensis</name>
    <dbReference type="NCBI Taxonomy" id="1537679"/>
    <lineage>
        <taxon>Bacteria</taxon>
        <taxon>Pseudomonadati</taxon>
        <taxon>Pseudomonadota</taxon>
        <taxon>Gammaproteobacteria</taxon>
        <taxon>Alteromonadales</taxon>
        <taxon>Alteromonadaceae</taxon>
    </lineage>
</organism>
<evidence type="ECO:0000256" key="2">
    <source>
        <dbReference type="ARBA" id="ARBA00004370"/>
    </source>
</evidence>
<dbReference type="InterPro" id="IPR003660">
    <property type="entry name" value="HAMP_dom"/>
</dbReference>
<dbReference type="Gene3D" id="6.10.340.10">
    <property type="match status" value="1"/>
</dbReference>
<comment type="subcellular location">
    <subcellularLocation>
        <location evidence="2">Membrane</location>
    </subcellularLocation>
</comment>
<evidence type="ECO:0000313" key="11">
    <source>
        <dbReference type="Proteomes" id="UP001596364"/>
    </source>
</evidence>
<protein>
    <recommendedName>
        <fullName evidence="3">histidine kinase</fullName>
        <ecNumber evidence="3">2.7.13.3</ecNumber>
    </recommendedName>
</protein>
<dbReference type="InterPro" id="IPR003594">
    <property type="entry name" value="HATPase_dom"/>
</dbReference>
<evidence type="ECO:0000256" key="6">
    <source>
        <dbReference type="ARBA" id="ARBA00022777"/>
    </source>
</evidence>
<evidence type="ECO:0000256" key="5">
    <source>
        <dbReference type="ARBA" id="ARBA00022679"/>
    </source>
</evidence>
<dbReference type="SMART" id="SM00387">
    <property type="entry name" value="HATPase_c"/>
    <property type="match status" value="1"/>
</dbReference>
<accession>A0ABW1XMD2</accession>
<feature type="transmembrane region" description="Helical" evidence="7">
    <location>
        <begin position="164"/>
        <end position="184"/>
    </location>
</feature>
<keyword evidence="6" id="KW-0418">Kinase</keyword>
<dbReference type="EC" id="2.7.13.3" evidence="3"/>
<dbReference type="GO" id="GO:0005524">
    <property type="term" value="F:ATP binding"/>
    <property type="evidence" value="ECO:0007669"/>
    <property type="project" value="UniProtKB-KW"/>
</dbReference>
<dbReference type="PANTHER" id="PTHR43065">
    <property type="entry name" value="SENSOR HISTIDINE KINASE"/>
    <property type="match status" value="1"/>
</dbReference>
<keyword evidence="7" id="KW-1133">Transmembrane helix</keyword>